<accession>A0ABU4RPU2</accession>
<dbReference type="EMBL" id="JAXAFJ010000007">
    <property type="protein sequence ID" value="MDX6806877.1"/>
    <property type="molecule type" value="Genomic_DNA"/>
</dbReference>
<reference evidence="3 4" key="1">
    <citation type="submission" date="2023-11" db="EMBL/GenBank/DDBJ databases">
        <authorList>
            <person name="Bao R."/>
        </authorList>
    </citation>
    <scope>NUCLEOTIDE SEQUENCE [LARGE SCALE GENOMIC DNA]</scope>
    <source>
        <strain evidence="3 4">PJ23</strain>
    </source>
</reference>
<name>A0ABU4RPU2_9HYPH</name>
<organism evidence="3 4">
    <name type="scientific">Terrihabitans rhizophilus</name>
    <dbReference type="NCBI Taxonomy" id="3092662"/>
    <lineage>
        <taxon>Bacteria</taxon>
        <taxon>Pseudomonadati</taxon>
        <taxon>Pseudomonadota</taxon>
        <taxon>Alphaproteobacteria</taxon>
        <taxon>Hyphomicrobiales</taxon>
        <taxon>Terrihabitans</taxon>
    </lineage>
</organism>
<evidence type="ECO:0000313" key="4">
    <source>
        <dbReference type="Proteomes" id="UP001274321"/>
    </source>
</evidence>
<dbReference type="Gene3D" id="3.30.930.10">
    <property type="entry name" value="Bira Bifunctional Protein, Domain 2"/>
    <property type="match status" value="1"/>
</dbReference>
<dbReference type="InterPro" id="IPR041715">
    <property type="entry name" value="HisRS-like_core"/>
</dbReference>
<keyword evidence="1" id="KW-0368">Histidine biosynthesis</keyword>
<proteinExistence type="predicted"/>
<dbReference type="Pfam" id="PF13393">
    <property type="entry name" value="tRNA-synt_His"/>
    <property type="match status" value="2"/>
</dbReference>
<dbReference type="InterPro" id="IPR004516">
    <property type="entry name" value="HisRS/HisZ"/>
</dbReference>
<dbReference type="PANTHER" id="PTHR43707">
    <property type="entry name" value="HISTIDYL-TRNA SYNTHETASE"/>
    <property type="match status" value="1"/>
</dbReference>
<dbReference type="PANTHER" id="PTHR43707:SF1">
    <property type="entry name" value="HISTIDINE--TRNA LIGASE, MITOCHONDRIAL-RELATED"/>
    <property type="match status" value="1"/>
</dbReference>
<dbReference type="Proteomes" id="UP001274321">
    <property type="component" value="Unassembled WGS sequence"/>
</dbReference>
<keyword evidence="4" id="KW-1185">Reference proteome</keyword>
<protein>
    <submittedName>
        <fullName evidence="3">ATP phosphoribosyltransferase regulatory subunit</fullName>
    </submittedName>
</protein>
<evidence type="ECO:0000259" key="2">
    <source>
        <dbReference type="Pfam" id="PF13393"/>
    </source>
</evidence>
<dbReference type="InterPro" id="IPR045864">
    <property type="entry name" value="aa-tRNA-synth_II/BPL/LPL"/>
</dbReference>
<evidence type="ECO:0000313" key="3">
    <source>
        <dbReference type="EMBL" id="MDX6806877.1"/>
    </source>
</evidence>
<gene>
    <name evidence="3" type="ORF">SCD90_12455</name>
</gene>
<dbReference type="RefSeq" id="WP_319844999.1">
    <property type="nucleotide sequence ID" value="NZ_JAXAFJ010000007.1"/>
</dbReference>
<keyword evidence="3" id="KW-0808">Transferase</keyword>
<dbReference type="SUPFAM" id="SSF55681">
    <property type="entry name" value="Class II aaRS and biotin synthetases"/>
    <property type="match status" value="1"/>
</dbReference>
<dbReference type="NCBIfam" id="NF008953">
    <property type="entry name" value="PRK12295.1-6"/>
    <property type="match status" value="1"/>
</dbReference>
<feature type="domain" description="Class II Histidinyl-tRNA synthetase (HisRS)-like catalytic core" evidence="2">
    <location>
        <begin position="289"/>
        <end position="377"/>
    </location>
</feature>
<keyword evidence="1" id="KW-0028">Amino-acid biosynthesis</keyword>
<feature type="domain" description="Class II Histidinyl-tRNA synthetase (HisRS)-like catalytic core" evidence="2">
    <location>
        <begin position="6"/>
        <end position="165"/>
    </location>
</feature>
<comment type="caution">
    <text evidence="3">The sequence shown here is derived from an EMBL/GenBank/DDBJ whole genome shotgun (WGS) entry which is preliminary data.</text>
</comment>
<keyword evidence="3" id="KW-0328">Glycosyltransferase</keyword>
<evidence type="ECO:0000256" key="1">
    <source>
        <dbReference type="ARBA" id="ARBA00023102"/>
    </source>
</evidence>
<dbReference type="PIRSF" id="PIRSF001549">
    <property type="entry name" value="His-tRNA_synth"/>
    <property type="match status" value="1"/>
</dbReference>
<dbReference type="GO" id="GO:0016757">
    <property type="term" value="F:glycosyltransferase activity"/>
    <property type="evidence" value="ECO:0007669"/>
    <property type="project" value="UniProtKB-KW"/>
</dbReference>
<sequence>MSSPSQVDAELLDRLVAVGYAHVHPPILQPAAAFIDVSGEDLRRRMFLTADADGSELCLRPDLTIPTALHHIARGTPAQEAAYCYLGAVFRHREQGGGEFLQGGIEIFGREDREEADAEVIARAAEAVSFYGVTDAELRLGDRGLFTAFVDALNIPAAWQRRLSKDAGRDGELGRDLQSLSPASAVGSSDHTAFLAALDGADPKAAKAVVEDLLSIAGISQVGGRTAGDIAERFLEQARLRASSALPAATHQALSAFLAIEGDPLSALAQIRSLIVEARLSGALSASDGEAEPLRAAMLAFETRAAHLRRRGLDLDAVRFSTAFGRQLDYYTGLVFEFCRPGIAAPLVGGGRYDDLIRRLGAAEAVPAVGCAIFVERMREAQS</sequence>